<keyword evidence="1" id="KW-0175">Coiled coil</keyword>
<evidence type="ECO:0000256" key="1">
    <source>
        <dbReference type="SAM" id="Coils"/>
    </source>
</evidence>
<name>A0A3F2RBI9_9STRA</name>
<dbReference type="OrthoDB" id="127244at2759"/>
<evidence type="ECO:0000313" key="3">
    <source>
        <dbReference type="Proteomes" id="UP000277300"/>
    </source>
</evidence>
<dbReference type="AlphaFoldDB" id="A0A3F2RBI9"/>
<comment type="caution">
    <text evidence="2">The sequence shown here is derived from an EMBL/GenBank/DDBJ whole genome shotgun (WGS) entry which is preliminary data.</text>
</comment>
<proteinExistence type="predicted"/>
<evidence type="ECO:0000313" key="2">
    <source>
        <dbReference type="EMBL" id="RLN51716.1"/>
    </source>
</evidence>
<gene>
    <name evidence="2" type="ORF">BBP00_00009824</name>
</gene>
<feature type="coiled-coil region" evidence="1">
    <location>
        <begin position="33"/>
        <end position="60"/>
    </location>
</feature>
<reference evidence="2 3" key="1">
    <citation type="submission" date="2018-07" db="EMBL/GenBank/DDBJ databases">
        <title>Genome sequencing of oomycete isolates from Chile give support for New Zealand origin for Phytophthora kernoviae and make available the first Nothophytophthora sp. genome.</title>
        <authorList>
            <person name="Studholme D.J."/>
            <person name="Sanfuentes E."/>
            <person name="Panda P."/>
            <person name="Hill R."/>
            <person name="Sambles C."/>
            <person name="Grant M."/>
            <person name="Williams N.M."/>
            <person name="Mcdougal R.L."/>
        </authorList>
    </citation>
    <scope>NUCLEOTIDE SEQUENCE [LARGE SCALE GENOMIC DNA]</scope>
    <source>
        <strain evidence="2">Chile6</strain>
    </source>
</reference>
<organism evidence="2 3">
    <name type="scientific">Phytophthora kernoviae</name>
    <dbReference type="NCBI Taxonomy" id="325452"/>
    <lineage>
        <taxon>Eukaryota</taxon>
        <taxon>Sar</taxon>
        <taxon>Stramenopiles</taxon>
        <taxon>Oomycota</taxon>
        <taxon>Peronosporomycetes</taxon>
        <taxon>Peronosporales</taxon>
        <taxon>Peronosporaceae</taxon>
        <taxon>Phytophthora</taxon>
    </lineage>
</organism>
<dbReference type="EMBL" id="MBDO02000886">
    <property type="protein sequence ID" value="RLN51716.1"/>
    <property type="molecule type" value="Genomic_DNA"/>
</dbReference>
<accession>A0A3F2RBI9</accession>
<dbReference type="Proteomes" id="UP000277300">
    <property type="component" value="Unassembled WGS sequence"/>
</dbReference>
<sequence length="300" mass="34239">MDFQEQLVLSPSEALVVKPTEMQPKTKKRKTAYEIRKERRHELEVKAQQFQNELDGLKFRMLVEQGEVTRANKCTQAMNTVLHEFIQEQHLKLANAQTMLTGHMQRSLDTLQPTQSVIRLGKSQKERYETLMALKERQLSATERYLTVRSLGLDPKSPYCQEERFNTPNGDYCFRRFEIAPVRGTTAKTVFDGIVNNILNAEMILSGMFGSITIREDSDFENDECAQIRLVSSASTGATVESNTILFSRFVAGKDNGESSYGVIASDYVDFDELYPYRTKEFVRRDATTIVMSSLPDTRG</sequence>
<protein>
    <submittedName>
        <fullName evidence="2">Uncharacterized protein</fullName>
    </submittedName>
</protein>